<dbReference type="GO" id="GO:0016020">
    <property type="term" value="C:membrane"/>
    <property type="evidence" value="ECO:0007669"/>
    <property type="project" value="UniProtKB-SubCell"/>
</dbReference>
<feature type="region of interest" description="Disordered" evidence="6">
    <location>
        <begin position="1"/>
        <end position="22"/>
    </location>
</feature>
<comment type="subcellular location">
    <subcellularLocation>
        <location evidence="1">Membrane</location>
        <topology evidence="1">Single-pass membrane protein</topology>
    </subcellularLocation>
</comment>
<accession>U7R4Z3</accession>
<dbReference type="CDD" id="cd16429">
    <property type="entry name" value="VirB10"/>
    <property type="match status" value="1"/>
</dbReference>
<dbReference type="RefSeq" id="WP_023043452.1">
    <property type="nucleotide sequence ID" value="NZ_AXDT01000012.1"/>
</dbReference>
<feature type="transmembrane region" description="Helical" evidence="7">
    <location>
        <begin position="34"/>
        <end position="57"/>
    </location>
</feature>
<evidence type="ECO:0000256" key="1">
    <source>
        <dbReference type="ARBA" id="ARBA00004167"/>
    </source>
</evidence>
<dbReference type="InterPro" id="IPR042217">
    <property type="entry name" value="T4SS_VirB10/TrbI"/>
</dbReference>
<gene>
    <name evidence="8" type="ORF">O185_01100</name>
</gene>
<dbReference type="Pfam" id="PF03743">
    <property type="entry name" value="TrbI"/>
    <property type="match status" value="1"/>
</dbReference>
<proteinExistence type="inferred from homology"/>
<evidence type="ECO:0000256" key="3">
    <source>
        <dbReference type="ARBA" id="ARBA00022692"/>
    </source>
</evidence>
<keyword evidence="4 7" id="KW-1133">Transmembrane helix</keyword>
<evidence type="ECO:0008006" key="10">
    <source>
        <dbReference type="Google" id="ProtNLM"/>
    </source>
</evidence>
<feature type="region of interest" description="Disordered" evidence="6">
    <location>
        <begin position="101"/>
        <end position="131"/>
    </location>
</feature>
<evidence type="ECO:0000313" key="8">
    <source>
        <dbReference type="EMBL" id="ERT14888.1"/>
    </source>
</evidence>
<evidence type="ECO:0000256" key="7">
    <source>
        <dbReference type="SAM" id="Phobius"/>
    </source>
</evidence>
<keyword evidence="3 7" id="KW-0812">Transmembrane</keyword>
<comment type="similarity">
    <text evidence="2">Belongs to the TrbI/VirB10 family.</text>
</comment>
<evidence type="ECO:0000313" key="9">
    <source>
        <dbReference type="Proteomes" id="UP000017133"/>
    </source>
</evidence>
<evidence type="ECO:0000256" key="6">
    <source>
        <dbReference type="SAM" id="MobiDB-lite"/>
    </source>
</evidence>
<evidence type="ECO:0000256" key="2">
    <source>
        <dbReference type="ARBA" id="ARBA00010265"/>
    </source>
</evidence>
<reference evidence="8 9" key="1">
    <citation type="submission" date="2013-10" db="EMBL/GenBank/DDBJ databases">
        <title>Whole Genome Shotgun Sequence of Photorhabdus temperata J3.</title>
        <authorList>
            <person name="Park G.-S."/>
            <person name="Hong S.-J."/>
            <person name="Shin J.-H."/>
        </authorList>
    </citation>
    <scope>NUCLEOTIDE SEQUENCE [LARGE SCALE GENOMIC DNA]</scope>
    <source>
        <strain evidence="8 9">J3</strain>
    </source>
</reference>
<keyword evidence="9" id="KW-1185">Reference proteome</keyword>
<feature type="compositionally biased region" description="Polar residues" evidence="6">
    <location>
        <begin position="118"/>
        <end position="128"/>
    </location>
</feature>
<dbReference type="PATRIC" id="fig|1389415.4.peg.207"/>
<dbReference type="Proteomes" id="UP000017133">
    <property type="component" value="Unassembled WGS sequence"/>
</dbReference>
<feature type="compositionally biased region" description="Basic and acidic residues" evidence="6">
    <location>
        <begin position="101"/>
        <end position="112"/>
    </location>
</feature>
<dbReference type="EMBL" id="AXDT01000012">
    <property type="protein sequence ID" value="ERT14888.1"/>
    <property type="molecule type" value="Genomic_DNA"/>
</dbReference>
<protein>
    <recommendedName>
        <fullName evidence="10">Conjugal transfer protein TrbI</fullName>
    </recommendedName>
</protein>
<organism evidence="8 9">
    <name type="scientific">Photorhabdus temperata J3</name>
    <dbReference type="NCBI Taxonomy" id="1389415"/>
    <lineage>
        <taxon>Bacteria</taxon>
        <taxon>Pseudomonadati</taxon>
        <taxon>Pseudomonadota</taxon>
        <taxon>Gammaproteobacteria</taxon>
        <taxon>Enterobacterales</taxon>
        <taxon>Morganellaceae</taxon>
        <taxon>Photorhabdus</taxon>
    </lineage>
</organism>
<name>U7R4Z3_PHOTE</name>
<evidence type="ECO:0000256" key="4">
    <source>
        <dbReference type="ARBA" id="ARBA00022989"/>
    </source>
</evidence>
<dbReference type="InterPro" id="IPR005498">
    <property type="entry name" value="T4SS_VirB10/TraB/TrbI"/>
</dbReference>
<evidence type="ECO:0000256" key="5">
    <source>
        <dbReference type="ARBA" id="ARBA00023136"/>
    </source>
</evidence>
<dbReference type="Gene3D" id="2.40.128.260">
    <property type="entry name" value="Type IV secretion system, VirB10/TraB/TrbI"/>
    <property type="match status" value="1"/>
</dbReference>
<sequence>MSEKNSADESNQNAPRGDFNLLGVKKDRKPKTKILLVIGGGVLFLFLSIGIIFYFAFQAIKANNPDKVDESLVKADAALEAKLITDDDIQKKRDLILKRRQQEEQQKKEQEAQKPQTAPKTNTATEEVQPNPAYLRKLTGGVFVQETGGSSSPASTNADVDPDEQRIRSYEDAALVTPDVNSNATLSAPADNTRGSLSNLKGSNYVPTTAYLSPDRKFLLKRKSNVRCALYTAVKTDHPGFVKCILTQPLYSSDGSVIIAEAGAELDGEQKVEIRPGQTSVFTTWTELETTAGVRANLNALGTGAMGESGTEAYVDNHTGQRYSGAVMLSFIQDVFASAANATKRNNTTYSFDNSESNAENMASKALEHNINIPPTGYVLPGTVINVIVAHDVDFSSVFKTRPGR</sequence>
<comment type="caution">
    <text evidence="8">The sequence shown here is derived from an EMBL/GenBank/DDBJ whole genome shotgun (WGS) entry which is preliminary data.</text>
</comment>
<dbReference type="AlphaFoldDB" id="U7R4Z3"/>
<keyword evidence="5 7" id="KW-0472">Membrane</keyword>